<name>A0A1T1PB83_9XANT</name>
<dbReference type="EMBL" id="LOJW01000002">
    <property type="protein sequence ID" value="OOW72733.1"/>
    <property type="molecule type" value="Genomic_DNA"/>
</dbReference>
<dbReference type="RefSeq" id="WP_078562907.1">
    <property type="nucleotide sequence ID" value="NZ_LOJW01000002.1"/>
</dbReference>
<proteinExistence type="predicted"/>
<feature type="compositionally biased region" description="Polar residues" evidence="1">
    <location>
        <begin position="55"/>
        <end position="70"/>
    </location>
</feature>
<dbReference type="NCBIfam" id="NF041377">
    <property type="entry name" value="XopX"/>
    <property type="match status" value="1"/>
</dbReference>
<sequence>MYIKQALQTATNSDNRAYEQTQKEMQQEKQQPTDSSATQESQGGQILAGLRPRSRSGTSSDCSAPTSPVEPSSPAPQASQSAPTTVLSTAATRNSALAAGVRRASAAVSQAVSDLWSISDLRTMLQIHASDRAFLDLVSNTDPEQVTRHCLADFDQAMRQLRDLVTNAGGLEERFRNQVLDDVKAVQDALQPLQNMTPATRRALNVLISLANLWRVAVPSPLLANQAKTFAYTIGVASKGAVMLATSALRPTADGLPLPLFGGQLGRDANELHLYASVLNGMYLGPQVAKKFGGPSTRHQAEAVESNIGFSVAASTACAALVITPFVWSSVRAARNRLHNWAVQRGADLVQRIGLGAHAQQMRNGLTPGHISGVLRNELDRIASALVTGREEFQKIRREFTGPSQGHELTRTLNAQCTHLLERLDQCSKRLSDALGNDQDRHAAIPQQVPNHHDFSSKMSLALLGSGLSALGIYLVQPDKIGTADTVADTTIVTAVMMQSAFNNHATRQDTMERFKAMCGGSLVLALALGAEKLSKTFADKSLIEASSSSPYYAGLVMTLMCLTMPGPMARGAELAMNWGERQLGRMFTGPDGALLATTAPSSVEEMQERTRTTLTYLMSLTPEQLDQYEQIAGESTLQTIQEARDPAQAGPSSSVTITEITEANDDAELAAGNASPEQRSPARTHPSPDQAAASTAPSS</sequence>
<dbReference type="Proteomes" id="UP000190559">
    <property type="component" value="Unassembled WGS sequence"/>
</dbReference>
<evidence type="ECO:0000313" key="2">
    <source>
        <dbReference type="EMBL" id="OOW72733.1"/>
    </source>
</evidence>
<protein>
    <submittedName>
        <fullName evidence="2">Type III secretion system effector protein</fullName>
    </submittedName>
</protein>
<feature type="region of interest" description="Disordered" evidence="1">
    <location>
        <begin position="643"/>
        <end position="700"/>
    </location>
</feature>
<accession>A0A1T1PB83</accession>
<dbReference type="AlphaFoldDB" id="A0A1T1PB83"/>
<evidence type="ECO:0000256" key="1">
    <source>
        <dbReference type="SAM" id="MobiDB-lite"/>
    </source>
</evidence>
<feature type="region of interest" description="Disordered" evidence="1">
    <location>
        <begin position="1"/>
        <end position="87"/>
    </location>
</feature>
<comment type="caution">
    <text evidence="2">The sequence shown here is derived from an EMBL/GenBank/DDBJ whole genome shotgun (WGS) entry which is preliminary data.</text>
</comment>
<evidence type="ECO:0000313" key="3">
    <source>
        <dbReference type="Proteomes" id="UP000190559"/>
    </source>
</evidence>
<organism evidence="2 3">
    <name type="scientific">Xanthomonas axonopodis pv. melhusii</name>
    <dbReference type="NCBI Taxonomy" id="487834"/>
    <lineage>
        <taxon>Bacteria</taxon>
        <taxon>Pseudomonadati</taxon>
        <taxon>Pseudomonadota</taxon>
        <taxon>Gammaproteobacteria</taxon>
        <taxon>Lysobacterales</taxon>
        <taxon>Lysobacteraceae</taxon>
        <taxon>Xanthomonas</taxon>
    </lineage>
</organism>
<feature type="compositionally biased region" description="Polar residues" evidence="1">
    <location>
        <begin position="651"/>
        <end position="662"/>
    </location>
</feature>
<feature type="compositionally biased region" description="Polar residues" evidence="1">
    <location>
        <begin position="1"/>
        <end position="15"/>
    </location>
</feature>
<feature type="compositionally biased region" description="Polar residues" evidence="1">
    <location>
        <begin position="32"/>
        <end position="44"/>
    </location>
</feature>
<reference evidence="2 3" key="1">
    <citation type="submission" date="2015-12" db="EMBL/GenBank/DDBJ databases">
        <authorList>
            <person name="Shamseldin A."/>
            <person name="Moawad H."/>
            <person name="Abd El-Rahim W.M."/>
            <person name="Sadowsky M.J."/>
        </authorList>
    </citation>
    <scope>NUCLEOTIDE SEQUENCE [LARGE SCALE GENOMIC DNA]</scope>
    <source>
        <strain evidence="2 3">LMG9050</strain>
    </source>
</reference>
<gene>
    <name evidence="2" type="ORF">Xmlh_05625</name>
</gene>